<dbReference type="InterPro" id="IPR011042">
    <property type="entry name" value="6-blade_b-propeller_TolB-like"/>
</dbReference>
<dbReference type="RefSeq" id="WP_119794416.1">
    <property type="nucleotide sequence ID" value="NZ_QYZD01000013.1"/>
</dbReference>
<reference evidence="2 3" key="1">
    <citation type="submission" date="2018-09" db="EMBL/GenBank/DDBJ databases">
        <title>Paenibacillus SK2017-BO5.</title>
        <authorList>
            <person name="Piskunova J.V."/>
            <person name="Dubiley S.A."/>
            <person name="Severinov K.V."/>
        </authorList>
    </citation>
    <scope>NUCLEOTIDE SEQUENCE [LARGE SCALE GENOMIC DNA]</scope>
    <source>
        <strain evidence="2 3">BO5</strain>
    </source>
</reference>
<dbReference type="Gene3D" id="2.120.10.30">
    <property type="entry name" value="TolB, C-terminal domain"/>
    <property type="match status" value="1"/>
</dbReference>
<sequence length="284" mass="31872">MIVKDLGQGRCSEQFTPPHGFTGGVEGPACDKEGNLYAVNYEREGTIGKVTPKGVSSVFVELPEGSIANGIRFNRAGDMFMADYTRHRIYRYSWQERRLDVLAEEPAMNQPNDIAISSRDVLFASDPNWADETGQLWRIDPDGKTTRLEAGMGTTNGIEVSPDDRLLYVNESVQRRIWVYDLSEDGNVSNKRLFHEFPDYGLDGMRCDVEGYLYVTRFGKGTVAIFSPAGELIEEVQLQGKECTNLTFGGENGRTVYVTIKDRGNVERFVADRPGRCRRLFGLV</sequence>
<proteinExistence type="predicted"/>
<dbReference type="OrthoDB" id="2633250at2"/>
<dbReference type="EMBL" id="QYZD01000013">
    <property type="protein sequence ID" value="RJG22893.1"/>
    <property type="molecule type" value="Genomic_DNA"/>
</dbReference>
<feature type="domain" description="SMP-30/Gluconolactonase/LRE-like region" evidence="1">
    <location>
        <begin position="26"/>
        <end position="259"/>
    </location>
</feature>
<dbReference type="InterPro" id="IPR051262">
    <property type="entry name" value="SMP-30/CGR1_Lactonase"/>
</dbReference>
<dbReference type="SUPFAM" id="SSF63829">
    <property type="entry name" value="Calcium-dependent phosphotriesterase"/>
    <property type="match status" value="1"/>
</dbReference>
<dbReference type="AlphaFoldDB" id="A0A3A3GXN7"/>
<protein>
    <submittedName>
        <fullName evidence="2">SMP-30/gluconolactonase/LRE family protein</fullName>
    </submittedName>
</protein>
<dbReference type="Proteomes" id="UP000266177">
    <property type="component" value="Unassembled WGS sequence"/>
</dbReference>
<evidence type="ECO:0000259" key="1">
    <source>
        <dbReference type="Pfam" id="PF08450"/>
    </source>
</evidence>
<dbReference type="InterPro" id="IPR013658">
    <property type="entry name" value="SGL"/>
</dbReference>
<evidence type="ECO:0000313" key="3">
    <source>
        <dbReference type="Proteomes" id="UP000266177"/>
    </source>
</evidence>
<comment type="caution">
    <text evidence="2">The sequence shown here is derived from an EMBL/GenBank/DDBJ whole genome shotgun (WGS) entry which is preliminary data.</text>
</comment>
<accession>A0A3A3GXN7</accession>
<organism evidence="2 3">
    <name type="scientific">Paenibacillus thiaminolyticus</name>
    <name type="common">Bacillus thiaminolyticus</name>
    <dbReference type="NCBI Taxonomy" id="49283"/>
    <lineage>
        <taxon>Bacteria</taxon>
        <taxon>Bacillati</taxon>
        <taxon>Bacillota</taxon>
        <taxon>Bacilli</taxon>
        <taxon>Bacillales</taxon>
        <taxon>Paenibacillaceae</taxon>
        <taxon>Paenibacillus</taxon>
    </lineage>
</organism>
<gene>
    <name evidence="2" type="ORF">DQX05_15140</name>
</gene>
<dbReference type="PANTHER" id="PTHR47572:SF5">
    <property type="entry name" value="BLR2277 PROTEIN"/>
    <property type="match status" value="1"/>
</dbReference>
<name>A0A3A3GXN7_PANTH</name>
<dbReference type="Pfam" id="PF08450">
    <property type="entry name" value="SGL"/>
    <property type="match status" value="1"/>
</dbReference>
<dbReference type="PANTHER" id="PTHR47572">
    <property type="entry name" value="LIPOPROTEIN-RELATED"/>
    <property type="match status" value="1"/>
</dbReference>
<evidence type="ECO:0000313" key="2">
    <source>
        <dbReference type="EMBL" id="RJG22893.1"/>
    </source>
</evidence>